<dbReference type="Proteomes" id="UP001621964">
    <property type="component" value="Unassembled WGS sequence"/>
</dbReference>
<reference evidence="1 2" key="1">
    <citation type="submission" date="2024-11" db="EMBL/GenBank/DDBJ databases">
        <authorList>
            <person name="Mikucki A.G."/>
            <person name="Kahler C.M."/>
        </authorList>
    </citation>
    <scope>NUCLEOTIDE SEQUENCE [LARGE SCALE GENOMIC DNA]</scope>
    <source>
        <strain evidence="1 2">EXNM717</strain>
    </source>
</reference>
<keyword evidence="2" id="KW-1185">Reference proteome</keyword>
<proteinExistence type="predicted"/>
<accession>A0ABW8Q5R4</accession>
<sequence>MENDKNQSLYEQAEQWLKTLYSVHVTESAIARRFGIGIFEAAALAESLEAAGILGYECPPFGQRENRVRRRGKRNRKAV</sequence>
<evidence type="ECO:0008006" key="3">
    <source>
        <dbReference type="Google" id="ProtNLM"/>
    </source>
</evidence>
<dbReference type="RefSeq" id="WP_009174529.1">
    <property type="nucleotide sequence ID" value="NZ_JBJGEB010000012.1"/>
</dbReference>
<organism evidence="1 2">
    <name type="scientific">Neisseria oralis</name>
    <dbReference type="NCBI Taxonomy" id="1107316"/>
    <lineage>
        <taxon>Bacteria</taxon>
        <taxon>Pseudomonadati</taxon>
        <taxon>Pseudomonadota</taxon>
        <taxon>Betaproteobacteria</taxon>
        <taxon>Neisseriales</taxon>
        <taxon>Neisseriaceae</taxon>
        <taxon>Neisseria</taxon>
    </lineage>
</organism>
<comment type="caution">
    <text evidence="1">The sequence shown here is derived from an EMBL/GenBank/DDBJ whole genome shotgun (WGS) entry which is preliminary data.</text>
</comment>
<evidence type="ECO:0000313" key="2">
    <source>
        <dbReference type="Proteomes" id="UP001621964"/>
    </source>
</evidence>
<evidence type="ECO:0000313" key="1">
    <source>
        <dbReference type="EMBL" id="MFK7642874.1"/>
    </source>
</evidence>
<name>A0ABW8Q5R4_9NEIS</name>
<dbReference type="Gene3D" id="1.10.10.10">
    <property type="entry name" value="Winged helix-like DNA-binding domain superfamily/Winged helix DNA-binding domain"/>
    <property type="match status" value="1"/>
</dbReference>
<dbReference type="InterPro" id="IPR036388">
    <property type="entry name" value="WH-like_DNA-bd_sf"/>
</dbReference>
<gene>
    <name evidence="1" type="ORF">ACI43T_10310</name>
</gene>
<dbReference type="EMBL" id="JBJGEB010000012">
    <property type="protein sequence ID" value="MFK7642874.1"/>
    <property type="molecule type" value="Genomic_DNA"/>
</dbReference>
<protein>
    <recommendedName>
        <fullName evidence="3">FtsK gamma domain-containing protein</fullName>
    </recommendedName>
</protein>